<dbReference type="RefSeq" id="WP_006282554.1">
    <property type="nucleotide sequence ID" value="NZ_BPTR01000002.1"/>
</dbReference>
<comment type="caution">
    <text evidence="1">The sequence shown here is derived from an EMBL/GenBank/DDBJ whole genome shotgun (WGS) entry which is preliminary data.</text>
</comment>
<gene>
    <name evidence="1" type="ORF">PRRU23_27920</name>
</gene>
<accession>A0AA37MMM3</accession>
<protein>
    <submittedName>
        <fullName evidence="1">Uncharacterized protein</fullName>
    </submittedName>
</protein>
<evidence type="ECO:0000313" key="1">
    <source>
        <dbReference type="EMBL" id="GJG29092.1"/>
    </source>
</evidence>
<proteinExistence type="predicted"/>
<sequence length="210" mass="23219">MIKCIVTVCGTLSRTAIKRTNREGNPFSAFGIKVIIPDNTGNDKVIEISVAKDGDEDLSMLTIGSRIEVTGVLTFHKKEDNIWLNISATGINSFNAGNKDSITGDMEFRGTLGKKTIEIKKDKKGKPFKIFFAYSSERITSATENEDAKYAFIWVRFVQFNAIGSDWLAPSVGVDVKGDLNLTVYNNNISLGCRVKELTQWDKTQHGTNA</sequence>
<evidence type="ECO:0000313" key="2">
    <source>
        <dbReference type="Proteomes" id="UP000887043"/>
    </source>
</evidence>
<organism evidence="1 2">
    <name type="scientific">Segatella bryantii</name>
    <name type="common">Prevotella bryantii</name>
    <dbReference type="NCBI Taxonomy" id="77095"/>
    <lineage>
        <taxon>Bacteria</taxon>
        <taxon>Pseudomonadati</taxon>
        <taxon>Bacteroidota</taxon>
        <taxon>Bacteroidia</taxon>
        <taxon>Bacteroidales</taxon>
        <taxon>Prevotellaceae</taxon>
        <taxon>Segatella</taxon>
    </lineage>
</organism>
<dbReference type="Proteomes" id="UP000887043">
    <property type="component" value="Unassembled WGS sequence"/>
</dbReference>
<dbReference type="AlphaFoldDB" id="A0AA37MMM3"/>
<dbReference type="EMBL" id="BPTR01000002">
    <property type="protein sequence ID" value="GJG29092.1"/>
    <property type="molecule type" value="Genomic_DNA"/>
</dbReference>
<reference evidence="1" key="1">
    <citation type="submission" date="2021-08" db="EMBL/GenBank/DDBJ databases">
        <title>Prevotella lacticifex sp. nov., isolated from rumen of cow.</title>
        <authorList>
            <person name="Shinkai T."/>
            <person name="Ikeyama N."/>
            <person name="Kumagai M."/>
            <person name="Ohmori H."/>
            <person name="Sakamoto M."/>
            <person name="Ohkuma M."/>
            <person name="Mitsumori M."/>
        </authorList>
    </citation>
    <scope>NUCLEOTIDE SEQUENCE</scope>
    <source>
        <strain evidence="1">DSM 11371</strain>
    </source>
</reference>
<name>A0AA37MMM3_SEGBR</name>